<evidence type="ECO:0000313" key="3">
    <source>
        <dbReference type="EMBL" id="GAA3709739.1"/>
    </source>
</evidence>
<feature type="compositionally biased region" description="Low complexity" evidence="1">
    <location>
        <begin position="189"/>
        <end position="206"/>
    </location>
</feature>
<evidence type="ECO:0000256" key="1">
    <source>
        <dbReference type="SAM" id="MobiDB-lite"/>
    </source>
</evidence>
<dbReference type="EMBL" id="BAABDS010000026">
    <property type="protein sequence ID" value="GAA3709739.1"/>
    <property type="molecule type" value="Genomic_DNA"/>
</dbReference>
<dbReference type="RefSeq" id="WP_298721458.1">
    <property type="nucleotide sequence ID" value="NZ_BAABDS010000026.1"/>
</dbReference>
<sequence length="216" mass="22812">MSLFDFDKLQNIQQTNLNLVQGLTNNLFASATKLGKLQQDSLTELGAAQFDYAGKLLAVRDIKDLCELQSAFFSPTAVLDRQLSFNREVLAVLTDTQQKVGEFTEQQIAAGSEQLNQAIDQLAGHAPAGTESAVTALKTAVTSANEAYDQAQKAAKNASDIADKAVKQAAEQSEKAVRQVAENAEKGISAATNAAAQHASNANSNAKTARGSAKAN</sequence>
<keyword evidence="4" id="KW-1185">Reference proteome</keyword>
<dbReference type="InterPro" id="IPR018968">
    <property type="entry name" value="Phasin"/>
</dbReference>
<dbReference type="NCBIfam" id="TIGR01841">
    <property type="entry name" value="phasin"/>
    <property type="match status" value="1"/>
</dbReference>
<feature type="region of interest" description="Disordered" evidence="1">
    <location>
        <begin position="188"/>
        <end position="216"/>
    </location>
</feature>
<evidence type="ECO:0000313" key="4">
    <source>
        <dbReference type="Proteomes" id="UP001501479"/>
    </source>
</evidence>
<reference evidence="4" key="1">
    <citation type="journal article" date="2019" name="Int. J. Syst. Evol. Microbiol.">
        <title>The Global Catalogue of Microorganisms (GCM) 10K type strain sequencing project: providing services to taxonomists for standard genome sequencing and annotation.</title>
        <authorList>
            <consortium name="The Broad Institute Genomics Platform"/>
            <consortium name="The Broad Institute Genome Sequencing Center for Infectious Disease"/>
            <person name="Wu L."/>
            <person name="Ma J."/>
        </authorList>
    </citation>
    <scope>NUCLEOTIDE SEQUENCE [LARGE SCALE GENOMIC DNA]</scope>
    <source>
        <strain evidence="4">JCM 17329</strain>
    </source>
</reference>
<proteinExistence type="predicted"/>
<dbReference type="InterPro" id="IPR010127">
    <property type="entry name" value="Phasin_subfam-1"/>
</dbReference>
<accession>A0ABP7DSM9</accession>
<comment type="caution">
    <text evidence="3">The sequence shown here is derived from an EMBL/GenBank/DDBJ whole genome shotgun (WGS) entry which is preliminary data.</text>
</comment>
<gene>
    <name evidence="3" type="ORF">GCM10022421_16130</name>
</gene>
<dbReference type="Proteomes" id="UP001501479">
    <property type="component" value="Unassembled WGS sequence"/>
</dbReference>
<feature type="domain" description="Phasin" evidence="2">
    <location>
        <begin position="8"/>
        <end position="108"/>
    </location>
</feature>
<dbReference type="Pfam" id="PF09361">
    <property type="entry name" value="Phasin_2"/>
    <property type="match status" value="1"/>
</dbReference>
<organism evidence="3 4">
    <name type="scientific">Oceanisphaera sediminis</name>
    <dbReference type="NCBI Taxonomy" id="981381"/>
    <lineage>
        <taxon>Bacteria</taxon>
        <taxon>Pseudomonadati</taxon>
        <taxon>Pseudomonadota</taxon>
        <taxon>Gammaproteobacteria</taxon>
        <taxon>Aeromonadales</taxon>
        <taxon>Aeromonadaceae</taxon>
        <taxon>Oceanisphaera</taxon>
    </lineage>
</organism>
<name>A0ABP7DSM9_9GAMM</name>
<protein>
    <recommendedName>
        <fullName evidence="2">Phasin domain-containing protein</fullName>
    </recommendedName>
</protein>
<evidence type="ECO:0000259" key="2">
    <source>
        <dbReference type="Pfam" id="PF09361"/>
    </source>
</evidence>